<protein>
    <submittedName>
        <fullName evidence="4">ADP-ribose pyrophosphatase YjhB, NUDIX family</fullName>
    </submittedName>
</protein>
<keyword evidence="1 2" id="KW-0378">Hydrolase</keyword>
<evidence type="ECO:0000256" key="1">
    <source>
        <dbReference type="ARBA" id="ARBA00022801"/>
    </source>
</evidence>
<dbReference type="Proteomes" id="UP000182771">
    <property type="component" value="Unassembled WGS sequence"/>
</dbReference>
<name>A0A1H2RT91_9FLAO</name>
<dbReference type="PROSITE" id="PS00893">
    <property type="entry name" value="NUDIX_BOX"/>
    <property type="match status" value="1"/>
</dbReference>
<dbReference type="GO" id="GO:0016787">
    <property type="term" value="F:hydrolase activity"/>
    <property type="evidence" value="ECO:0007669"/>
    <property type="project" value="UniProtKB-KW"/>
</dbReference>
<dbReference type="InterPro" id="IPR020084">
    <property type="entry name" value="NUDIX_hydrolase_CS"/>
</dbReference>
<keyword evidence="5" id="KW-1185">Reference proteome</keyword>
<proteinExistence type="inferred from homology"/>
<dbReference type="CDD" id="cd04681">
    <property type="entry name" value="NUDIX_Hydrolase"/>
    <property type="match status" value="1"/>
</dbReference>
<organism evidence="4 5">
    <name type="scientific">Capnocytophaga granulosa</name>
    <dbReference type="NCBI Taxonomy" id="45242"/>
    <lineage>
        <taxon>Bacteria</taxon>
        <taxon>Pseudomonadati</taxon>
        <taxon>Bacteroidota</taxon>
        <taxon>Flavobacteriia</taxon>
        <taxon>Flavobacteriales</taxon>
        <taxon>Flavobacteriaceae</taxon>
        <taxon>Capnocytophaga</taxon>
    </lineage>
</organism>
<dbReference type="EMBL" id="FNND01000001">
    <property type="protein sequence ID" value="SDW22390.1"/>
    <property type="molecule type" value="Genomic_DNA"/>
</dbReference>
<evidence type="ECO:0000313" key="5">
    <source>
        <dbReference type="Proteomes" id="UP000182771"/>
    </source>
</evidence>
<feature type="domain" description="Nudix hydrolase" evidence="3">
    <location>
        <begin position="35"/>
        <end position="171"/>
    </location>
</feature>
<dbReference type="PRINTS" id="PR00502">
    <property type="entry name" value="NUDIXFAMILY"/>
</dbReference>
<dbReference type="AlphaFoldDB" id="A0A1H2RT91"/>
<dbReference type="GeneID" id="85017578"/>
<dbReference type="InterPro" id="IPR020476">
    <property type="entry name" value="Nudix_hydrolase"/>
</dbReference>
<gene>
    <name evidence="4" type="ORF">SAMN05444420_101567</name>
</gene>
<dbReference type="InterPro" id="IPR015797">
    <property type="entry name" value="NUDIX_hydrolase-like_dom_sf"/>
</dbReference>
<reference evidence="4 5" key="1">
    <citation type="submission" date="2016-10" db="EMBL/GenBank/DDBJ databases">
        <authorList>
            <person name="Varghese N."/>
            <person name="Submissions S."/>
        </authorList>
    </citation>
    <scope>NUCLEOTIDE SEQUENCE [LARGE SCALE GENOMIC DNA]</scope>
    <source>
        <strain evidence="4 5">DSM 11449</strain>
    </source>
</reference>
<dbReference type="PANTHER" id="PTHR43736">
    <property type="entry name" value="ADP-RIBOSE PYROPHOSPHATASE"/>
    <property type="match status" value="1"/>
</dbReference>
<evidence type="ECO:0000313" key="4">
    <source>
        <dbReference type="EMBL" id="SDW22390.1"/>
    </source>
</evidence>
<dbReference type="OrthoDB" id="9786141at2"/>
<evidence type="ECO:0000256" key="2">
    <source>
        <dbReference type="RuleBase" id="RU003476"/>
    </source>
</evidence>
<dbReference type="PANTHER" id="PTHR43736:SF2">
    <property type="entry name" value="MUTT_NUDIX FAMILY PROTEIN"/>
    <property type="match status" value="1"/>
</dbReference>
<sequence length="171" mass="19703">MENIFTYCPHCGSKDIEFPNLVRFLCHHCGFVYYHNIAAAVAVIFRREREILFAVRNIDPDKGKLDLPGGFIDPDENAEAAACREVNEELGLEITPSQLKYVTTQPNHYLYKNIPYRTMDIFYECPLDVPVSVRAADEIKSLQWIPIPEIDLSKIGFVSVRTVIEKYYLNQ</sequence>
<comment type="similarity">
    <text evidence="2">Belongs to the Nudix hydrolase family.</text>
</comment>
<dbReference type="RefSeq" id="WP_016419814.1">
    <property type="nucleotide sequence ID" value="NZ_CAUQLQ010000013.1"/>
</dbReference>
<accession>A0A1H2RT91</accession>
<dbReference type="Pfam" id="PF00293">
    <property type="entry name" value="NUDIX"/>
    <property type="match status" value="1"/>
</dbReference>
<dbReference type="Gene3D" id="3.90.79.10">
    <property type="entry name" value="Nucleoside Triphosphate Pyrophosphohydrolase"/>
    <property type="match status" value="1"/>
</dbReference>
<comment type="caution">
    <text evidence="4">The sequence shown here is derived from an EMBL/GenBank/DDBJ whole genome shotgun (WGS) entry which is preliminary data.</text>
</comment>
<evidence type="ECO:0000259" key="3">
    <source>
        <dbReference type="PROSITE" id="PS51462"/>
    </source>
</evidence>
<dbReference type="SUPFAM" id="SSF55811">
    <property type="entry name" value="Nudix"/>
    <property type="match status" value="1"/>
</dbReference>
<dbReference type="PROSITE" id="PS51462">
    <property type="entry name" value="NUDIX"/>
    <property type="match status" value="1"/>
</dbReference>
<dbReference type="InterPro" id="IPR000086">
    <property type="entry name" value="NUDIX_hydrolase_dom"/>
</dbReference>